<feature type="region of interest" description="Disordered" evidence="1">
    <location>
        <begin position="43"/>
        <end position="80"/>
    </location>
</feature>
<evidence type="ECO:0000313" key="2">
    <source>
        <dbReference type="EMBL" id="EDR09106.1"/>
    </source>
</evidence>
<proteinExistence type="predicted"/>
<dbReference type="KEGG" id="lbc:LACBIDRAFT_296385"/>
<sequence length="309" mass="34312">MNIDELQTFPLSKLQELARQHHIRPNLGRKNLVTQLEKVLVRSAGGNSNRSTPTGSPAPTELAATETSGEDIVDPNVSNDAPRKDYIRPYHFHCGDGHPVYPFEDRPSSPEGTPEPETSPGLLENTVAIMARIDRDDQAILAEIQELMSLATEIRQSTLTLSQALRAEMGKSQRIEGYLAYWQNIQPCTSFGEMWSGTMRRGPANIEITTTDDEEQMALDEEQAAVPREEDGLPGSAPIVGNMLATQREMPEQEEVPAQEEAGKSRSGPSKGRRRSSGYKIVADDKDRTRFRFVEVSESDEEESEQSES</sequence>
<dbReference type="AlphaFoldDB" id="B0D8N8"/>
<gene>
    <name evidence="2" type="ORF">LACBIDRAFT_296385</name>
</gene>
<protein>
    <submittedName>
        <fullName evidence="2">Predicted protein</fullName>
    </submittedName>
</protein>
<reference evidence="2 3" key="1">
    <citation type="journal article" date="2008" name="Nature">
        <title>The genome of Laccaria bicolor provides insights into mycorrhizal symbiosis.</title>
        <authorList>
            <person name="Martin F."/>
            <person name="Aerts A."/>
            <person name="Ahren D."/>
            <person name="Brun A."/>
            <person name="Danchin E.G.J."/>
            <person name="Duchaussoy F."/>
            <person name="Gibon J."/>
            <person name="Kohler A."/>
            <person name="Lindquist E."/>
            <person name="Pereda V."/>
            <person name="Salamov A."/>
            <person name="Shapiro H.J."/>
            <person name="Wuyts J."/>
            <person name="Blaudez D."/>
            <person name="Buee M."/>
            <person name="Brokstein P."/>
            <person name="Canbaeck B."/>
            <person name="Cohen D."/>
            <person name="Courty P.E."/>
            <person name="Coutinho P.M."/>
            <person name="Delaruelle C."/>
            <person name="Detter J.C."/>
            <person name="Deveau A."/>
            <person name="DiFazio S."/>
            <person name="Duplessis S."/>
            <person name="Fraissinet-Tachet L."/>
            <person name="Lucic E."/>
            <person name="Frey-Klett P."/>
            <person name="Fourrey C."/>
            <person name="Feussner I."/>
            <person name="Gay G."/>
            <person name="Grimwood J."/>
            <person name="Hoegger P.J."/>
            <person name="Jain P."/>
            <person name="Kilaru S."/>
            <person name="Labbe J."/>
            <person name="Lin Y.C."/>
            <person name="Legue V."/>
            <person name="Le Tacon F."/>
            <person name="Marmeisse R."/>
            <person name="Melayah D."/>
            <person name="Montanini B."/>
            <person name="Muratet M."/>
            <person name="Nehls U."/>
            <person name="Niculita-Hirzel H."/>
            <person name="Oudot-Le Secq M.P."/>
            <person name="Peter M."/>
            <person name="Quesneville H."/>
            <person name="Rajashekar B."/>
            <person name="Reich M."/>
            <person name="Rouhier N."/>
            <person name="Schmutz J."/>
            <person name="Yin T."/>
            <person name="Chalot M."/>
            <person name="Henrissat B."/>
            <person name="Kuees U."/>
            <person name="Lucas S."/>
            <person name="Van de Peer Y."/>
            <person name="Podila G.K."/>
            <person name="Polle A."/>
            <person name="Pukkila P.J."/>
            <person name="Richardson P.M."/>
            <person name="Rouze P."/>
            <person name="Sanders I.R."/>
            <person name="Stajich J.E."/>
            <person name="Tunlid A."/>
            <person name="Tuskan G."/>
            <person name="Grigoriev I.V."/>
        </authorList>
    </citation>
    <scope>NUCLEOTIDE SEQUENCE [LARGE SCALE GENOMIC DNA]</scope>
    <source>
        <strain evidence="3">S238N-H82 / ATCC MYA-4686</strain>
    </source>
</reference>
<feature type="compositionally biased region" description="Acidic residues" evidence="1">
    <location>
        <begin position="297"/>
        <end position="309"/>
    </location>
</feature>
<dbReference type="RefSeq" id="XP_001880419.1">
    <property type="nucleotide sequence ID" value="XM_001880384.1"/>
</dbReference>
<dbReference type="OrthoDB" id="10472697at2759"/>
<feature type="region of interest" description="Disordered" evidence="1">
    <location>
        <begin position="98"/>
        <end position="121"/>
    </location>
</feature>
<dbReference type="InParanoid" id="B0D8N8"/>
<name>B0D8N8_LACBS</name>
<accession>B0D8N8</accession>
<dbReference type="Proteomes" id="UP000001194">
    <property type="component" value="Unassembled WGS sequence"/>
</dbReference>
<dbReference type="EMBL" id="DS547100">
    <property type="protein sequence ID" value="EDR09106.1"/>
    <property type="molecule type" value="Genomic_DNA"/>
</dbReference>
<feature type="region of interest" description="Disordered" evidence="1">
    <location>
        <begin position="225"/>
        <end position="309"/>
    </location>
</feature>
<organism evidence="3">
    <name type="scientific">Laccaria bicolor (strain S238N-H82 / ATCC MYA-4686)</name>
    <name type="common">Bicoloured deceiver</name>
    <name type="synonym">Laccaria laccata var. bicolor</name>
    <dbReference type="NCBI Taxonomy" id="486041"/>
    <lineage>
        <taxon>Eukaryota</taxon>
        <taxon>Fungi</taxon>
        <taxon>Dikarya</taxon>
        <taxon>Basidiomycota</taxon>
        <taxon>Agaricomycotina</taxon>
        <taxon>Agaricomycetes</taxon>
        <taxon>Agaricomycetidae</taxon>
        <taxon>Agaricales</taxon>
        <taxon>Agaricineae</taxon>
        <taxon>Hydnangiaceae</taxon>
        <taxon>Laccaria</taxon>
    </lineage>
</organism>
<dbReference type="HOGENOM" id="CLU_900375_0_0_1"/>
<evidence type="ECO:0000313" key="3">
    <source>
        <dbReference type="Proteomes" id="UP000001194"/>
    </source>
</evidence>
<feature type="compositionally biased region" description="Low complexity" evidence="1">
    <location>
        <begin position="109"/>
        <end position="121"/>
    </location>
</feature>
<keyword evidence="3" id="KW-1185">Reference proteome</keyword>
<dbReference type="GeneID" id="6075964"/>
<feature type="compositionally biased region" description="Polar residues" evidence="1">
    <location>
        <begin position="45"/>
        <end position="57"/>
    </location>
</feature>
<feature type="compositionally biased region" description="Basic and acidic residues" evidence="1">
    <location>
        <begin position="282"/>
        <end position="295"/>
    </location>
</feature>
<evidence type="ECO:0000256" key="1">
    <source>
        <dbReference type="SAM" id="MobiDB-lite"/>
    </source>
</evidence>